<feature type="domain" description="Metalloprotease TldD/E central" evidence="7">
    <location>
        <begin position="155"/>
        <end position="265"/>
    </location>
</feature>
<keyword evidence="3" id="KW-0378">Hydrolase</keyword>
<evidence type="ECO:0000256" key="2">
    <source>
        <dbReference type="ARBA" id="ARBA00022670"/>
    </source>
</evidence>
<protein>
    <submittedName>
        <fullName evidence="8">TldD/PmbA family protein</fullName>
    </submittedName>
</protein>
<gene>
    <name evidence="8" type="ORF">ENF18_06335</name>
</gene>
<evidence type="ECO:0000259" key="7">
    <source>
        <dbReference type="Pfam" id="PF19290"/>
    </source>
</evidence>
<dbReference type="InterPro" id="IPR036059">
    <property type="entry name" value="TldD/PmbA_sf"/>
</dbReference>
<keyword evidence="2" id="KW-0645">Protease</keyword>
<accession>A0A7C0VB67</accession>
<evidence type="ECO:0000259" key="6">
    <source>
        <dbReference type="Pfam" id="PF19289"/>
    </source>
</evidence>
<dbReference type="Pfam" id="PF01523">
    <property type="entry name" value="PmbA_TldD_1st"/>
    <property type="match status" value="1"/>
</dbReference>
<name>A0A7C0VB67_UNCW3</name>
<dbReference type="Proteomes" id="UP000885847">
    <property type="component" value="Unassembled WGS sequence"/>
</dbReference>
<dbReference type="PANTHER" id="PTHR30624:SF10">
    <property type="entry name" value="CONSERVED PROTEIN"/>
    <property type="match status" value="1"/>
</dbReference>
<dbReference type="InterPro" id="IPR035068">
    <property type="entry name" value="TldD/PmbA_N"/>
</dbReference>
<evidence type="ECO:0000259" key="5">
    <source>
        <dbReference type="Pfam" id="PF01523"/>
    </source>
</evidence>
<organism evidence="8">
    <name type="scientific">candidate division WOR-3 bacterium</name>
    <dbReference type="NCBI Taxonomy" id="2052148"/>
    <lineage>
        <taxon>Bacteria</taxon>
        <taxon>Bacteria division WOR-3</taxon>
    </lineage>
</organism>
<comment type="caution">
    <text evidence="8">The sequence shown here is derived from an EMBL/GenBank/DDBJ whole genome shotgun (WGS) entry which is preliminary data.</text>
</comment>
<reference evidence="8" key="1">
    <citation type="journal article" date="2020" name="mSystems">
        <title>Genome- and Community-Level Interaction Insights into Carbon Utilization and Element Cycling Functions of Hydrothermarchaeota in Hydrothermal Sediment.</title>
        <authorList>
            <person name="Zhou Z."/>
            <person name="Liu Y."/>
            <person name="Xu W."/>
            <person name="Pan J."/>
            <person name="Luo Z.H."/>
            <person name="Li M."/>
        </authorList>
    </citation>
    <scope>NUCLEOTIDE SEQUENCE [LARGE SCALE GENOMIC DNA]</scope>
    <source>
        <strain evidence="8">HyVt-102</strain>
    </source>
</reference>
<dbReference type="GO" id="GO:0005829">
    <property type="term" value="C:cytosol"/>
    <property type="evidence" value="ECO:0007669"/>
    <property type="project" value="TreeGrafter"/>
</dbReference>
<dbReference type="Pfam" id="PF19290">
    <property type="entry name" value="PmbA_TldD_2nd"/>
    <property type="match status" value="1"/>
</dbReference>
<dbReference type="FunFam" id="3.30.2290.10:FF:000003">
    <property type="entry name" value="Zinc-dependent protease, TldD/PmbA family"/>
    <property type="match status" value="1"/>
</dbReference>
<evidence type="ECO:0000256" key="1">
    <source>
        <dbReference type="ARBA" id="ARBA00005836"/>
    </source>
</evidence>
<feature type="non-terminal residue" evidence="8">
    <location>
        <position position="455"/>
    </location>
</feature>
<dbReference type="Pfam" id="PF19289">
    <property type="entry name" value="PmbA_TldD_3rd"/>
    <property type="match status" value="1"/>
</dbReference>
<proteinExistence type="inferred from homology"/>
<feature type="domain" description="Metalloprotease TldD/E C-terminal" evidence="6">
    <location>
        <begin position="273"/>
        <end position="455"/>
    </location>
</feature>
<dbReference type="AlphaFoldDB" id="A0A7C0VB67"/>
<dbReference type="InterPro" id="IPR045570">
    <property type="entry name" value="Metalloprtase-TldD/E_cen_dom"/>
</dbReference>
<feature type="domain" description="Metalloprotease TldD/E N-terminal" evidence="5">
    <location>
        <begin position="62"/>
        <end position="125"/>
    </location>
</feature>
<dbReference type="InterPro" id="IPR045569">
    <property type="entry name" value="Metalloprtase-TldD/E_C"/>
</dbReference>
<dbReference type="GO" id="GO:0008237">
    <property type="term" value="F:metallopeptidase activity"/>
    <property type="evidence" value="ECO:0007669"/>
    <property type="project" value="UniProtKB-KW"/>
</dbReference>
<comment type="similarity">
    <text evidence="1">Belongs to the peptidase U62 family.</text>
</comment>
<dbReference type="InterPro" id="IPR051463">
    <property type="entry name" value="Peptidase_U62_metallo"/>
</dbReference>
<keyword evidence="4" id="KW-0482">Metalloprotease</keyword>
<evidence type="ECO:0000256" key="4">
    <source>
        <dbReference type="ARBA" id="ARBA00023049"/>
    </source>
</evidence>
<dbReference type="InterPro" id="IPR002510">
    <property type="entry name" value="Metalloprtase-TldD/E_N"/>
</dbReference>
<sequence length="455" mass="51034">MVKLFTEKKICQDTCFSIFSKNFVIDTFFILGKIKEKLEDKMKDFLMDVMNAIEMKNVDYGDVRIVYQKTQSVNLRKGERLGIADTWELGYGVRVLKNGRWGFASRSDLNKEEITKVVDEAVKLAEESSTVGGEPVILAPEDTYTGEYKSNIKIDPFKIPIKDKINLLLEADRNLSKVKGVLVRNVGIEIRRIEKYFASTEGTNVHQVIFLTGGEVKAMAPGANEIQVRTYPYAGGVIMQKGWEYIQEIDLSGNAERVGEEAVMLLSAEQCPSGIYDIILAPDQLYLQIHESIGHALELDRVFGSEVSYAGASFATTEKLGKFRYGSEIVNIVADSTFEGGPGTFGWDDEGVKAHREYLIKDGILVGYLSSRETAQKLGRRSSGAMRASSYNRIPLVRMVNVNLLPGEWKLEDLIADTDRGILMETNRSWSIDDFRVNFQFGTEIGYLIENGKIT</sequence>
<dbReference type="SUPFAM" id="SSF111283">
    <property type="entry name" value="Putative modulator of DNA gyrase, PmbA/TldD"/>
    <property type="match status" value="1"/>
</dbReference>
<dbReference type="PANTHER" id="PTHR30624">
    <property type="entry name" value="UNCHARACTERIZED PROTEIN TLDD AND PMBA"/>
    <property type="match status" value="1"/>
</dbReference>
<evidence type="ECO:0000313" key="8">
    <source>
        <dbReference type="EMBL" id="HDI83392.1"/>
    </source>
</evidence>
<dbReference type="EMBL" id="DQWE01000300">
    <property type="protein sequence ID" value="HDI83392.1"/>
    <property type="molecule type" value="Genomic_DNA"/>
</dbReference>
<dbReference type="Gene3D" id="3.30.2290.10">
    <property type="entry name" value="PmbA/TldD superfamily"/>
    <property type="match status" value="1"/>
</dbReference>
<evidence type="ECO:0000256" key="3">
    <source>
        <dbReference type="ARBA" id="ARBA00022801"/>
    </source>
</evidence>
<dbReference type="GO" id="GO:0006508">
    <property type="term" value="P:proteolysis"/>
    <property type="evidence" value="ECO:0007669"/>
    <property type="project" value="UniProtKB-KW"/>
</dbReference>